<keyword evidence="5 7" id="KW-1133">Transmembrane helix</keyword>
<evidence type="ECO:0000256" key="7">
    <source>
        <dbReference type="SAM" id="Phobius"/>
    </source>
</evidence>
<evidence type="ECO:0000313" key="9">
    <source>
        <dbReference type="EMBL" id="SFH76756.1"/>
    </source>
</evidence>
<feature type="transmembrane region" description="Helical" evidence="7">
    <location>
        <begin position="282"/>
        <end position="305"/>
    </location>
</feature>
<dbReference type="EMBL" id="FOQE01000021">
    <property type="protein sequence ID" value="SFH76756.1"/>
    <property type="molecule type" value="Genomic_DNA"/>
</dbReference>
<proteinExistence type="inferred from homology"/>
<evidence type="ECO:0000256" key="6">
    <source>
        <dbReference type="ARBA" id="ARBA00023136"/>
    </source>
</evidence>
<name>A0A1I3CR32_9LACT</name>
<feature type="transmembrane region" description="Helical" evidence="7">
    <location>
        <begin position="155"/>
        <end position="174"/>
    </location>
</feature>
<keyword evidence="3" id="KW-1003">Cell membrane</keyword>
<feature type="transmembrane region" description="Helical" evidence="7">
    <location>
        <begin position="250"/>
        <end position="270"/>
    </location>
</feature>
<evidence type="ECO:0000256" key="3">
    <source>
        <dbReference type="ARBA" id="ARBA00022475"/>
    </source>
</evidence>
<feature type="transmembrane region" description="Helical" evidence="7">
    <location>
        <begin position="44"/>
        <end position="65"/>
    </location>
</feature>
<feature type="transmembrane region" description="Helical" evidence="7">
    <location>
        <begin position="85"/>
        <end position="104"/>
    </location>
</feature>
<keyword evidence="6 7" id="KW-0472">Membrane</keyword>
<feature type="transmembrane region" description="Helical" evidence="7">
    <location>
        <begin position="5"/>
        <end position="24"/>
    </location>
</feature>
<dbReference type="AlphaFoldDB" id="A0A1I3CR32"/>
<feature type="transmembrane region" description="Helical" evidence="7">
    <location>
        <begin position="186"/>
        <end position="205"/>
    </location>
</feature>
<evidence type="ECO:0000313" key="10">
    <source>
        <dbReference type="Proteomes" id="UP000198668"/>
    </source>
</evidence>
<keyword evidence="9" id="KW-0012">Acyltransferase</keyword>
<dbReference type="PANTHER" id="PTHR40074:SF2">
    <property type="entry name" value="O-ACETYLTRANSFERASE WECH"/>
    <property type="match status" value="1"/>
</dbReference>
<accession>A0A1I3CR32</accession>
<protein>
    <submittedName>
        <fullName evidence="9">Surface polysaccharide O-acyltransferase, integral membrane enzyme</fullName>
    </submittedName>
</protein>
<sequence length="349" mass="41170">MKNRVWYADILRIIAILLVVLLHTSSRDFERYAIGSFNWQILNLFDGFARICVPLFVMLSGMFMLNPERERPIRVLYQKNIFRMVKVFLFWSSFYAIFITLFPFTDIHITQKTLKTIWDAFYEGHFHLWFIFRIVELYVMTPFLKKIAEDKKTMLYLIAYCFVIGFLIPTLRRFPVASTTTIVEDWFNLDITFGYVAYYFLGYYLNKFELTKKVTHILYGLGIAGFLITIVGTSVLSMQRGKQVDLLYEYLTPNVFFAAIAFFVFFKQHIQHYQPKGDKQKIIALLSNRSFGVYLVHLLVLYILWKWGLTTEFLPTILSVPLITAGVFIISYYLITWLSKIPGLKKIIM</sequence>
<reference evidence="9 10" key="1">
    <citation type="submission" date="2016-10" db="EMBL/GenBank/DDBJ databases">
        <authorList>
            <person name="de Groot N.N."/>
        </authorList>
    </citation>
    <scope>NUCLEOTIDE SEQUENCE [LARGE SCALE GENOMIC DNA]</scope>
    <source>
        <strain evidence="9 10">DSM 27630</strain>
    </source>
</reference>
<dbReference type="GO" id="GO:0005886">
    <property type="term" value="C:plasma membrane"/>
    <property type="evidence" value="ECO:0007669"/>
    <property type="project" value="UniProtKB-SubCell"/>
</dbReference>
<evidence type="ECO:0000256" key="1">
    <source>
        <dbReference type="ARBA" id="ARBA00004651"/>
    </source>
</evidence>
<evidence type="ECO:0000256" key="4">
    <source>
        <dbReference type="ARBA" id="ARBA00022692"/>
    </source>
</evidence>
<evidence type="ECO:0000256" key="5">
    <source>
        <dbReference type="ARBA" id="ARBA00022989"/>
    </source>
</evidence>
<dbReference type="InterPro" id="IPR002656">
    <property type="entry name" value="Acyl_transf_3_dom"/>
</dbReference>
<gene>
    <name evidence="9" type="ORF">SAMN04489868_12123</name>
</gene>
<dbReference type="RefSeq" id="WP_092092671.1">
    <property type="nucleotide sequence ID" value="NZ_FOQE01000021.1"/>
</dbReference>
<dbReference type="Proteomes" id="UP000198668">
    <property type="component" value="Unassembled WGS sequence"/>
</dbReference>
<keyword evidence="9" id="KW-0808">Transferase</keyword>
<dbReference type="GO" id="GO:0009246">
    <property type="term" value="P:enterobacterial common antigen biosynthetic process"/>
    <property type="evidence" value="ECO:0007669"/>
    <property type="project" value="TreeGrafter"/>
</dbReference>
<evidence type="ECO:0000259" key="8">
    <source>
        <dbReference type="Pfam" id="PF01757"/>
    </source>
</evidence>
<dbReference type="Pfam" id="PF01757">
    <property type="entry name" value="Acyl_transf_3"/>
    <property type="match status" value="1"/>
</dbReference>
<comment type="subcellular location">
    <subcellularLocation>
        <location evidence="1">Cell membrane</location>
        <topology evidence="1">Multi-pass membrane protein</topology>
    </subcellularLocation>
</comment>
<feature type="domain" description="Acyltransferase 3" evidence="8">
    <location>
        <begin position="7"/>
        <end position="334"/>
    </location>
</feature>
<evidence type="ECO:0000256" key="2">
    <source>
        <dbReference type="ARBA" id="ARBA00007400"/>
    </source>
</evidence>
<dbReference type="OrthoDB" id="9810469at2"/>
<feature type="transmembrane region" description="Helical" evidence="7">
    <location>
        <begin position="217"/>
        <end position="238"/>
    </location>
</feature>
<dbReference type="GO" id="GO:0016413">
    <property type="term" value="F:O-acetyltransferase activity"/>
    <property type="evidence" value="ECO:0007669"/>
    <property type="project" value="TreeGrafter"/>
</dbReference>
<keyword evidence="10" id="KW-1185">Reference proteome</keyword>
<comment type="similarity">
    <text evidence="2">Belongs to the acyltransferase 3 family.</text>
</comment>
<feature type="transmembrane region" description="Helical" evidence="7">
    <location>
        <begin position="317"/>
        <end position="339"/>
    </location>
</feature>
<organism evidence="9 10">
    <name type="scientific">Pisciglobus halotolerans</name>
    <dbReference type="NCBI Taxonomy" id="745365"/>
    <lineage>
        <taxon>Bacteria</taxon>
        <taxon>Bacillati</taxon>
        <taxon>Bacillota</taxon>
        <taxon>Bacilli</taxon>
        <taxon>Lactobacillales</taxon>
        <taxon>Carnobacteriaceae</taxon>
    </lineage>
</organism>
<dbReference type="PANTHER" id="PTHR40074">
    <property type="entry name" value="O-ACETYLTRANSFERASE WECH"/>
    <property type="match status" value="1"/>
</dbReference>
<feature type="transmembrane region" description="Helical" evidence="7">
    <location>
        <begin position="124"/>
        <end position="143"/>
    </location>
</feature>
<keyword evidence="4 7" id="KW-0812">Transmembrane</keyword>